<feature type="compositionally biased region" description="Basic residues" evidence="1">
    <location>
        <begin position="184"/>
        <end position="197"/>
    </location>
</feature>
<feature type="chain" id="PRO_5027052717" evidence="2">
    <location>
        <begin position="17"/>
        <end position="333"/>
    </location>
</feature>
<gene>
    <name evidence="3" type="ORF">CURHAP_LOCUS1309</name>
</gene>
<protein>
    <submittedName>
        <fullName evidence="3">Uncharacterized protein</fullName>
    </submittedName>
</protein>
<evidence type="ECO:0000313" key="3">
    <source>
        <dbReference type="EMBL" id="CAB4262192.1"/>
    </source>
</evidence>
<evidence type="ECO:0000313" key="4">
    <source>
        <dbReference type="Proteomes" id="UP000507222"/>
    </source>
</evidence>
<evidence type="ECO:0000256" key="2">
    <source>
        <dbReference type="SAM" id="SignalP"/>
    </source>
</evidence>
<reference evidence="3 4" key="1">
    <citation type="submission" date="2020-05" db="EMBL/GenBank/DDBJ databases">
        <authorList>
            <person name="Campoy J."/>
            <person name="Schneeberger K."/>
            <person name="Spophaly S."/>
        </authorList>
    </citation>
    <scope>NUCLEOTIDE SEQUENCE [LARGE SCALE GENOMIC DNA]</scope>
    <source>
        <strain evidence="3">PruArmRojPasFocal</strain>
    </source>
</reference>
<feature type="compositionally biased region" description="Pro residues" evidence="1">
    <location>
        <begin position="199"/>
        <end position="214"/>
    </location>
</feature>
<dbReference type="AlphaFoldDB" id="A0A6J5TFI3"/>
<dbReference type="EMBL" id="CAEKDK010000001">
    <property type="protein sequence ID" value="CAB4262192.1"/>
    <property type="molecule type" value="Genomic_DNA"/>
</dbReference>
<name>A0A6J5TFI3_PRUAR</name>
<feature type="region of interest" description="Disordered" evidence="1">
    <location>
        <begin position="96"/>
        <end position="127"/>
    </location>
</feature>
<sequence>MCVGVHWFKLWTTLQALCNQQSTSTLGGRGLQVLTPATTPLVNTRKRFARYGFAGNIRLKPVGPGSGNAARRSGRPKTTGRPARAVYAINCCATQAGKGGKPEKGQQRPPRLVAESSEPRAGAMRGAVFPSTEEVQGELKAAFRAVRERGGVVYPHPGQGGTAPNWARGIRAQPPAGDGEKRKTGTHGRRPRHRQKPAKPVPTPPASRPLPPLAHPSGCADGALTAQHSHQSTFCGIFSYSPKTPDIDSLHNHWNQTLKEGAMGFFGGVTLPSGVHGTQQRSGPMASGCLLRLPEMVRFLEKNVCGMICATKQIVQDMPGRFSGGASYGALTS</sequence>
<keyword evidence="2" id="KW-0732">Signal</keyword>
<evidence type="ECO:0000256" key="1">
    <source>
        <dbReference type="SAM" id="MobiDB-lite"/>
    </source>
</evidence>
<feature type="signal peptide" evidence="2">
    <location>
        <begin position="1"/>
        <end position="16"/>
    </location>
</feature>
<organism evidence="3 4">
    <name type="scientific">Prunus armeniaca</name>
    <name type="common">Apricot</name>
    <name type="synonym">Armeniaca vulgaris</name>
    <dbReference type="NCBI Taxonomy" id="36596"/>
    <lineage>
        <taxon>Eukaryota</taxon>
        <taxon>Viridiplantae</taxon>
        <taxon>Streptophyta</taxon>
        <taxon>Embryophyta</taxon>
        <taxon>Tracheophyta</taxon>
        <taxon>Spermatophyta</taxon>
        <taxon>Magnoliopsida</taxon>
        <taxon>eudicotyledons</taxon>
        <taxon>Gunneridae</taxon>
        <taxon>Pentapetalae</taxon>
        <taxon>rosids</taxon>
        <taxon>fabids</taxon>
        <taxon>Rosales</taxon>
        <taxon>Rosaceae</taxon>
        <taxon>Amygdaloideae</taxon>
        <taxon>Amygdaleae</taxon>
        <taxon>Prunus</taxon>
    </lineage>
</organism>
<feature type="region of interest" description="Disordered" evidence="1">
    <location>
        <begin position="153"/>
        <end position="223"/>
    </location>
</feature>
<dbReference type="Proteomes" id="UP000507222">
    <property type="component" value="Unassembled WGS sequence"/>
</dbReference>
<feature type="region of interest" description="Disordered" evidence="1">
    <location>
        <begin position="62"/>
        <end position="81"/>
    </location>
</feature>
<accession>A0A6J5TFI3</accession>
<proteinExistence type="predicted"/>